<feature type="signal peptide" evidence="4">
    <location>
        <begin position="1"/>
        <end position="22"/>
    </location>
</feature>
<evidence type="ECO:0000256" key="4">
    <source>
        <dbReference type="SAM" id="SignalP"/>
    </source>
</evidence>
<feature type="chain" id="PRO_5032977108" evidence="4">
    <location>
        <begin position="23"/>
        <end position="875"/>
    </location>
</feature>
<dbReference type="Gene3D" id="3.40.190.10">
    <property type="entry name" value="Periplasmic binding protein-like II"/>
    <property type="match status" value="2"/>
</dbReference>
<evidence type="ECO:0000313" key="6">
    <source>
        <dbReference type="Proteomes" id="UP000594468"/>
    </source>
</evidence>
<dbReference type="KEGG" id="pmet:G4Y79_02600"/>
<organism evidence="5 6">
    <name type="scientific">Phototrophicus methaneseepsis</name>
    <dbReference type="NCBI Taxonomy" id="2710758"/>
    <lineage>
        <taxon>Bacteria</taxon>
        <taxon>Bacillati</taxon>
        <taxon>Chloroflexota</taxon>
        <taxon>Candidatus Thermofontia</taxon>
        <taxon>Phototrophicales</taxon>
        <taxon>Phototrophicaceae</taxon>
        <taxon>Phototrophicus</taxon>
    </lineage>
</organism>
<evidence type="ECO:0000256" key="2">
    <source>
        <dbReference type="ARBA" id="ARBA00022448"/>
    </source>
</evidence>
<reference evidence="5 6" key="1">
    <citation type="submission" date="2020-02" db="EMBL/GenBank/DDBJ databases">
        <authorList>
            <person name="Zheng R.K."/>
            <person name="Sun C.M."/>
        </authorList>
    </citation>
    <scope>NUCLEOTIDE SEQUENCE [LARGE SCALE GENOMIC DNA]</scope>
    <source>
        <strain evidence="6">rifampicinis</strain>
    </source>
</reference>
<dbReference type="InterPro" id="IPR050490">
    <property type="entry name" value="Bact_solute-bd_prot1"/>
</dbReference>
<proteinExistence type="inferred from homology"/>
<accession>A0A7S8EAC8</accession>
<comment type="similarity">
    <text evidence="1">Belongs to the bacterial solute-binding protein 1 family.</text>
</comment>
<dbReference type="SUPFAM" id="SSF53850">
    <property type="entry name" value="Periplasmic binding protein-like II"/>
    <property type="match status" value="2"/>
</dbReference>
<dbReference type="PANTHER" id="PTHR43649:SF12">
    <property type="entry name" value="DIACETYLCHITOBIOSE BINDING PROTEIN DASA"/>
    <property type="match status" value="1"/>
</dbReference>
<sequence length="875" mass="94413">MKKILAGLLCLFAWAVIVPVQAQNPVTITVGMASFYQDLLKTPIENFNAAHEDIQIQLTEASLPYYGAGIDAETYLDDLSAAVSEADIFFAQSSQLPLVATRSGYILDIAPLVTADTSLNPSDFYGSMWRAFQWEGGMWAMPMTGDVIGILYDQDAFDEANLPYPGESWSMIDMETAAREFATYDENGDVEAPGVYIYASSDQIINSMLDNLLYDPVALEATPNFDDPALAELMTTWAELTEEGLIGTPTNSILDLPPVSISPSILSILPGLQGGDTSNYQFTSLPGGSTFIDVAGLAVSAGTLSRDAAYEVVKFLTTDLESVSSIVSSPIPALRELTDMDADTGIAALANISLPEDLLSTILAYVESAKSPADLLFSPYVAAALQNVQMNDALAEDALNEVEVTALDAMTAATNRQGDVVTVNAPGGRVLAPAGENDVNIKFGYYVLANAIPNQEELENFMVTYAEETSGVANVELERLSVLSGAISLANFADQVDCFYYSGNLVGSEDMSLLLPLDPLLDSDPNLNRNDVVGDVLSQLQFNGQTYALPIHLQPELIAYVPSSFEASGVPFPDPTWTTADFELALQSLQTDTAEDAPFGSRSIGGTYLLSLIASYGGLPLDTSTTPITLDFTSDSSVAAIRQVLDLAKEGYIHYSQMGDLAAMSNISFQDTYPMYAFLMSPIFNFAGTSEDVGYVPYPRGNMYTPVTYDIGAAYIIPNTGRMEACYDFISELARHPEFFGGMPAWSSELDNPVLATTQSEEATAYYEAFADTLSQPDHVEFQSMISSQVGVIDDLITSIWLYRAFDAYVLEDADLVAELEQAQVYAQDFITCAGALPPFESGTDDVQEYTLEYVQCAIDTDSSMSELFGAVGVN</sequence>
<name>A0A7S8EAC8_9CHLR</name>
<dbReference type="GO" id="GO:0055085">
    <property type="term" value="P:transmembrane transport"/>
    <property type="evidence" value="ECO:0007669"/>
    <property type="project" value="InterPro"/>
</dbReference>
<gene>
    <name evidence="5" type="ORF">G4Y79_02600</name>
</gene>
<dbReference type="Pfam" id="PF01547">
    <property type="entry name" value="SBP_bac_1"/>
    <property type="match status" value="1"/>
</dbReference>
<keyword evidence="2" id="KW-0813">Transport</keyword>
<dbReference type="PANTHER" id="PTHR43649">
    <property type="entry name" value="ARABINOSE-BINDING PROTEIN-RELATED"/>
    <property type="match status" value="1"/>
</dbReference>
<evidence type="ECO:0000256" key="1">
    <source>
        <dbReference type="ARBA" id="ARBA00008520"/>
    </source>
</evidence>
<dbReference type="RefSeq" id="WP_195171352.1">
    <property type="nucleotide sequence ID" value="NZ_CP062983.1"/>
</dbReference>
<keyword evidence="6" id="KW-1185">Reference proteome</keyword>
<dbReference type="InterPro" id="IPR006061">
    <property type="entry name" value="SBP_1_CS"/>
</dbReference>
<dbReference type="InterPro" id="IPR006059">
    <property type="entry name" value="SBP"/>
</dbReference>
<dbReference type="PROSITE" id="PS01037">
    <property type="entry name" value="SBP_BACTERIAL_1"/>
    <property type="match status" value="1"/>
</dbReference>
<evidence type="ECO:0000313" key="5">
    <source>
        <dbReference type="EMBL" id="QPC83285.1"/>
    </source>
</evidence>
<dbReference type="EMBL" id="CP062983">
    <property type="protein sequence ID" value="QPC83285.1"/>
    <property type="molecule type" value="Genomic_DNA"/>
</dbReference>
<keyword evidence="3 4" id="KW-0732">Signal</keyword>
<dbReference type="AlphaFoldDB" id="A0A7S8EAC8"/>
<protein>
    <submittedName>
        <fullName evidence="5">Extracellular solute-binding protein</fullName>
    </submittedName>
</protein>
<evidence type="ECO:0000256" key="3">
    <source>
        <dbReference type="ARBA" id="ARBA00022729"/>
    </source>
</evidence>
<dbReference type="Proteomes" id="UP000594468">
    <property type="component" value="Chromosome"/>
</dbReference>